<feature type="compositionally biased region" description="Polar residues" evidence="1">
    <location>
        <begin position="482"/>
        <end position="509"/>
    </location>
</feature>
<proteinExistence type="predicted"/>
<keyword evidence="3" id="KW-1185">Reference proteome</keyword>
<feature type="compositionally biased region" description="Polar residues" evidence="1">
    <location>
        <begin position="123"/>
        <end position="133"/>
    </location>
</feature>
<feature type="compositionally biased region" description="Low complexity" evidence="1">
    <location>
        <begin position="555"/>
        <end position="566"/>
    </location>
</feature>
<feature type="region of interest" description="Disordered" evidence="1">
    <location>
        <begin position="1"/>
        <end position="49"/>
    </location>
</feature>
<feature type="region of interest" description="Disordered" evidence="1">
    <location>
        <begin position="479"/>
        <end position="592"/>
    </location>
</feature>
<feature type="compositionally biased region" description="Low complexity" evidence="1">
    <location>
        <begin position="521"/>
        <end position="536"/>
    </location>
</feature>
<reference evidence="2 3" key="1">
    <citation type="journal article" date="2016" name="Genome Biol. Evol.">
        <title>Divergent and convergent evolution of fungal pathogenicity.</title>
        <authorList>
            <person name="Shang Y."/>
            <person name="Xiao G."/>
            <person name="Zheng P."/>
            <person name="Cen K."/>
            <person name="Zhan S."/>
            <person name="Wang C."/>
        </authorList>
    </citation>
    <scope>NUCLEOTIDE SEQUENCE [LARGE SCALE GENOMIC DNA]</scope>
    <source>
        <strain evidence="2 3">ARSEF 2679</strain>
    </source>
</reference>
<evidence type="ECO:0000313" key="2">
    <source>
        <dbReference type="EMBL" id="OAA66290.1"/>
    </source>
</evidence>
<feature type="compositionally biased region" description="Basic residues" evidence="1">
    <location>
        <begin position="151"/>
        <end position="160"/>
    </location>
</feature>
<comment type="caution">
    <text evidence="2">The sequence shown here is derived from an EMBL/GenBank/DDBJ whole genome shotgun (WGS) entry which is preliminary data.</text>
</comment>
<dbReference type="Proteomes" id="UP000076744">
    <property type="component" value="Unassembled WGS sequence"/>
</dbReference>
<feature type="region of interest" description="Disordered" evidence="1">
    <location>
        <begin position="424"/>
        <end position="445"/>
    </location>
</feature>
<sequence length="663" mass="71250">MTDARRDSTSFGDPNAQPPTPLHTPTSAEFASPVFETPRQPHGSFTDLGSSTPCFAEEYSVFNATPGNLKASPARFPDFVPHTPATSHKRLHSAEGFALEIATHANHFSPSPNLPPVDPSKRLASSPSLNTAKASLRETTPVPSPSLNKARSAKKPRRGTVTKDSDSHIISPPPTAHKGEQKLAPNSNMQYDQPFHQPDFAEGSQPHDVSALMANPGDIFSYPLSAPAGAPSNFWDPNTSMGMDLDFNATQGLFPPAGNGHRQTGSFDWNTNIQLFQDPNMVPPSSNQENAPPQPQAVDHLTVSEYPSELVSPFAMMNTGEIVDPTLMMGQDVAMPAFSAAEQAMPVPVGKTTTKPDIRTKAKNKSQHAGKAPDRTLASAPLKNSGKGLDQPAVDPRGRATLVRSNTLPTLAPAARPMAHIRSGPADARHPMARPNGRISPVKSQRRLSSLAMVRESSPARQLASVRFTIDARGRARAEATMESQHSINQSLSRCQSSRNLSSRSTWNLSSESESEDDEPIIIPSRNNSFSASSASYALPDPRKPIGSIFHRPSHSTSDRSSSSASAEGGPHGDESEAEPTLYEQRRPSGDAASELYKLVESRQMRSSQSNMPGRLLTNLGNFPSDTVSPASLAESGYGTEVPVIRCVCKRTGASKKAFMVQW</sequence>
<dbReference type="OrthoDB" id="419183at2759"/>
<evidence type="ECO:0000256" key="1">
    <source>
        <dbReference type="SAM" id="MobiDB-lite"/>
    </source>
</evidence>
<feature type="region of interest" description="Disordered" evidence="1">
    <location>
        <begin position="107"/>
        <end position="206"/>
    </location>
</feature>
<evidence type="ECO:0000313" key="3">
    <source>
        <dbReference type="Proteomes" id="UP000076744"/>
    </source>
</evidence>
<feature type="region of interest" description="Disordered" evidence="1">
    <location>
        <begin position="348"/>
        <end position="395"/>
    </location>
</feature>
<organism evidence="2 3">
    <name type="scientific">Cordyceps fumosorosea (strain ARSEF 2679)</name>
    <name type="common">Isaria fumosorosea</name>
    <dbReference type="NCBI Taxonomy" id="1081104"/>
    <lineage>
        <taxon>Eukaryota</taxon>
        <taxon>Fungi</taxon>
        <taxon>Dikarya</taxon>
        <taxon>Ascomycota</taxon>
        <taxon>Pezizomycotina</taxon>
        <taxon>Sordariomycetes</taxon>
        <taxon>Hypocreomycetidae</taxon>
        <taxon>Hypocreales</taxon>
        <taxon>Cordycipitaceae</taxon>
        <taxon>Cordyceps</taxon>
    </lineage>
</organism>
<gene>
    <name evidence="2" type="ORF">ISF_04128</name>
</gene>
<accession>A0A162MSK5</accession>
<dbReference type="AlphaFoldDB" id="A0A162MSK5"/>
<dbReference type="RefSeq" id="XP_018705314.1">
    <property type="nucleotide sequence ID" value="XM_018847734.1"/>
</dbReference>
<dbReference type="GeneID" id="30020420"/>
<protein>
    <submittedName>
        <fullName evidence="2">PHD finger domain protein</fullName>
    </submittedName>
</protein>
<dbReference type="EMBL" id="AZHB01000008">
    <property type="protein sequence ID" value="OAA66290.1"/>
    <property type="molecule type" value="Genomic_DNA"/>
</dbReference>
<dbReference type="STRING" id="1081104.A0A162MSK5"/>
<name>A0A162MSK5_CORFA</name>